<dbReference type="GO" id="GO:0046975">
    <property type="term" value="F:histone H3K36 methyltransferase activity"/>
    <property type="evidence" value="ECO:0007669"/>
    <property type="project" value="TreeGrafter"/>
</dbReference>
<dbReference type="GO" id="GO:0005634">
    <property type="term" value="C:nucleus"/>
    <property type="evidence" value="ECO:0007669"/>
    <property type="project" value="TreeGrafter"/>
</dbReference>
<dbReference type="GO" id="GO:0031297">
    <property type="term" value="P:replication fork processing"/>
    <property type="evidence" value="ECO:0007669"/>
    <property type="project" value="TreeGrafter"/>
</dbReference>
<evidence type="ECO:0000256" key="1">
    <source>
        <dbReference type="SAM" id="SignalP"/>
    </source>
</evidence>
<protein>
    <submittedName>
        <fullName evidence="3">DDE_3 domain-containing protein</fullName>
    </submittedName>
</protein>
<reference evidence="3" key="1">
    <citation type="submission" date="2016-11" db="UniProtKB">
        <authorList>
            <consortium name="WormBaseParasite"/>
        </authorList>
    </citation>
    <scope>IDENTIFICATION</scope>
</reference>
<dbReference type="GO" id="GO:0044547">
    <property type="term" value="F:DNA topoisomerase binding"/>
    <property type="evidence" value="ECO:0007669"/>
    <property type="project" value="TreeGrafter"/>
</dbReference>
<dbReference type="GO" id="GO:0000729">
    <property type="term" value="P:DNA double-strand break processing"/>
    <property type="evidence" value="ECO:0007669"/>
    <property type="project" value="TreeGrafter"/>
</dbReference>
<dbReference type="GO" id="GO:0000793">
    <property type="term" value="C:condensed chromosome"/>
    <property type="evidence" value="ECO:0007669"/>
    <property type="project" value="TreeGrafter"/>
</dbReference>
<dbReference type="InterPro" id="IPR052709">
    <property type="entry name" value="Transposase-MT_Hybrid"/>
</dbReference>
<name>A0A1I7WQU6_HETBA</name>
<dbReference type="GO" id="GO:0006303">
    <property type="term" value="P:double-strand break repair via nonhomologous end joining"/>
    <property type="evidence" value="ECO:0007669"/>
    <property type="project" value="TreeGrafter"/>
</dbReference>
<keyword evidence="2" id="KW-1185">Reference proteome</keyword>
<dbReference type="GO" id="GO:0000014">
    <property type="term" value="F:single-stranded DNA endodeoxyribonuclease activity"/>
    <property type="evidence" value="ECO:0007669"/>
    <property type="project" value="TreeGrafter"/>
</dbReference>
<dbReference type="GO" id="GO:0035861">
    <property type="term" value="C:site of double-strand break"/>
    <property type="evidence" value="ECO:0007669"/>
    <property type="project" value="TreeGrafter"/>
</dbReference>
<feature type="signal peptide" evidence="1">
    <location>
        <begin position="1"/>
        <end position="25"/>
    </location>
</feature>
<accession>A0A1I7WQU6</accession>
<dbReference type="GO" id="GO:0003690">
    <property type="term" value="F:double-stranded DNA binding"/>
    <property type="evidence" value="ECO:0007669"/>
    <property type="project" value="TreeGrafter"/>
</dbReference>
<dbReference type="WBParaSite" id="Hba_07532">
    <property type="protein sequence ID" value="Hba_07532"/>
    <property type="gene ID" value="Hba_07532"/>
</dbReference>
<evidence type="ECO:0000313" key="2">
    <source>
        <dbReference type="Proteomes" id="UP000095283"/>
    </source>
</evidence>
<sequence length="273" mass="31249">MDGCGIDIYSLVTLCLLMKPICLLADIGSDVLKLVILMSVVDNALGRHKRRILMLWKRYLPKIHRRHERDSRNSWELIKQQFIECCMRWGKFRSSENGYHMNSPETALAVGSTHASCCLPGNARITFLWKIVTGGEKWIVYDNPKRTYSWMDSRQPLTSSQKQKRLSVHLVRHEGCATVTAEHYYRQFTDFFDVVEQKIPLTGQRSGKVILLHDNSRPHAAFSTQRTSSNLGWEAMTAHMGMIHTWMRVDTTPKADTVLEISNPENDGTAVSL</sequence>
<feature type="chain" id="PRO_5009310817" evidence="1">
    <location>
        <begin position="26"/>
        <end position="273"/>
    </location>
</feature>
<keyword evidence="1" id="KW-0732">Signal</keyword>
<dbReference type="Gene3D" id="3.30.420.10">
    <property type="entry name" value="Ribonuclease H-like superfamily/Ribonuclease H"/>
    <property type="match status" value="1"/>
</dbReference>
<evidence type="ECO:0000313" key="3">
    <source>
        <dbReference type="WBParaSite" id="Hba_07532"/>
    </source>
</evidence>
<dbReference type="GO" id="GO:0003697">
    <property type="term" value="F:single-stranded DNA binding"/>
    <property type="evidence" value="ECO:0007669"/>
    <property type="project" value="TreeGrafter"/>
</dbReference>
<dbReference type="AlphaFoldDB" id="A0A1I7WQU6"/>
<dbReference type="PANTHER" id="PTHR46060:SF2">
    <property type="entry name" value="HISTONE-LYSINE N-METHYLTRANSFERASE SETMAR"/>
    <property type="match status" value="1"/>
</dbReference>
<dbReference type="PANTHER" id="PTHR46060">
    <property type="entry name" value="MARINER MOS1 TRANSPOSASE-LIKE PROTEIN"/>
    <property type="match status" value="1"/>
</dbReference>
<dbReference type="Proteomes" id="UP000095283">
    <property type="component" value="Unplaced"/>
</dbReference>
<dbReference type="GO" id="GO:0042800">
    <property type="term" value="F:histone H3K4 methyltransferase activity"/>
    <property type="evidence" value="ECO:0007669"/>
    <property type="project" value="TreeGrafter"/>
</dbReference>
<proteinExistence type="predicted"/>
<dbReference type="GO" id="GO:0044774">
    <property type="term" value="P:mitotic DNA integrity checkpoint signaling"/>
    <property type="evidence" value="ECO:0007669"/>
    <property type="project" value="TreeGrafter"/>
</dbReference>
<organism evidence="2 3">
    <name type="scientific">Heterorhabditis bacteriophora</name>
    <name type="common">Entomopathogenic nematode worm</name>
    <dbReference type="NCBI Taxonomy" id="37862"/>
    <lineage>
        <taxon>Eukaryota</taxon>
        <taxon>Metazoa</taxon>
        <taxon>Ecdysozoa</taxon>
        <taxon>Nematoda</taxon>
        <taxon>Chromadorea</taxon>
        <taxon>Rhabditida</taxon>
        <taxon>Rhabditina</taxon>
        <taxon>Rhabditomorpha</taxon>
        <taxon>Strongyloidea</taxon>
        <taxon>Heterorhabditidae</taxon>
        <taxon>Heterorhabditis</taxon>
    </lineage>
</organism>
<dbReference type="InterPro" id="IPR036397">
    <property type="entry name" value="RNaseH_sf"/>
</dbReference>
<dbReference type="GO" id="GO:0015074">
    <property type="term" value="P:DNA integration"/>
    <property type="evidence" value="ECO:0007669"/>
    <property type="project" value="TreeGrafter"/>
</dbReference>